<protein>
    <recommendedName>
        <fullName evidence="2">Ppx/GppA phosphatase N-terminal domain-containing protein</fullName>
    </recommendedName>
</protein>
<feature type="domain" description="Ppx/GppA phosphatase N-terminal" evidence="2">
    <location>
        <begin position="17"/>
        <end position="296"/>
    </location>
</feature>
<dbReference type="RefSeq" id="WP_006692310.1">
    <property type="nucleotide sequence ID" value="NZ_JH376798.1"/>
</dbReference>
<organism evidence="3 4">
    <name type="scientific">Selenomonas infelix ATCC 43532</name>
    <dbReference type="NCBI Taxonomy" id="679201"/>
    <lineage>
        <taxon>Bacteria</taxon>
        <taxon>Bacillati</taxon>
        <taxon>Bacillota</taxon>
        <taxon>Negativicutes</taxon>
        <taxon>Selenomonadales</taxon>
        <taxon>Selenomonadaceae</taxon>
        <taxon>Selenomonas</taxon>
    </lineage>
</organism>
<dbReference type="HOGENOM" id="CLU_025908_1_0_9"/>
<dbReference type="STRING" id="679201.HMPREF9334_00860"/>
<evidence type="ECO:0000313" key="3">
    <source>
        <dbReference type="EMBL" id="EHG21443.1"/>
    </source>
</evidence>
<dbReference type="OrthoDB" id="9807195at2"/>
<gene>
    <name evidence="3" type="ORF">HMPREF9334_00860</name>
</gene>
<dbReference type="Proteomes" id="UP000004129">
    <property type="component" value="Unassembled WGS sequence"/>
</dbReference>
<dbReference type="GO" id="GO:0006357">
    <property type="term" value="P:regulation of transcription by RNA polymerase II"/>
    <property type="evidence" value="ECO:0007669"/>
    <property type="project" value="TreeGrafter"/>
</dbReference>
<dbReference type="InterPro" id="IPR003695">
    <property type="entry name" value="Ppx_GppA_N"/>
</dbReference>
<evidence type="ECO:0000313" key="4">
    <source>
        <dbReference type="Proteomes" id="UP000004129"/>
    </source>
</evidence>
<evidence type="ECO:0000259" key="2">
    <source>
        <dbReference type="Pfam" id="PF02541"/>
    </source>
</evidence>
<proteinExistence type="inferred from homology"/>
<sequence>MLHAIIDIGSNTIRMAVYRIEDRSFELLLKRKHTVGLAGYLNHGRLMREGIEKTVKILRGFMDFIDTFRIAHVHAFATAALRSATNSRAAVEEITRRSGVHIRIISGAEEAAYDFIGATASIAHADGIMVDIGGGSTEIIHYVAHEMQGRWSLPLGSLAMSKAHVAGLLPTSAECAAIRAAVEDILADVPDVRALRADHMVGMGGVLSSASRMHGLLYPDETPRILRVAHFPAMIERFGSGQKLSERDTAVLLRSAPDRLPTIVPGMIAAHTLADTFAAEDILYSDSGVREGYIWKEIIGVDEK</sequence>
<name>G5GNA6_9FIRM</name>
<dbReference type="PANTHER" id="PTHR30005:SF0">
    <property type="entry name" value="RETROGRADE REGULATION PROTEIN 2"/>
    <property type="match status" value="1"/>
</dbReference>
<dbReference type="EMBL" id="ACZM01000007">
    <property type="protein sequence ID" value="EHG21443.1"/>
    <property type="molecule type" value="Genomic_DNA"/>
</dbReference>
<evidence type="ECO:0000256" key="1">
    <source>
        <dbReference type="ARBA" id="ARBA00007125"/>
    </source>
</evidence>
<dbReference type="InterPro" id="IPR050273">
    <property type="entry name" value="GppA/Ppx_hydrolase"/>
</dbReference>
<comment type="caution">
    <text evidence="3">The sequence shown here is derived from an EMBL/GenBank/DDBJ whole genome shotgun (WGS) entry which is preliminary data.</text>
</comment>
<dbReference type="InterPro" id="IPR043129">
    <property type="entry name" value="ATPase_NBD"/>
</dbReference>
<dbReference type="Gene3D" id="3.30.420.150">
    <property type="entry name" value="Exopolyphosphatase. Domain 2"/>
    <property type="match status" value="1"/>
</dbReference>
<dbReference type="CDD" id="cd24052">
    <property type="entry name" value="ASKHA_NBD_HpPPX-GppA-like"/>
    <property type="match status" value="1"/>
</dbReference>
<reference evidence="3 4" key="1">
    <citation type="submission" date="2011-08" db="EMBL/GenBank/DDBJ databases">
        <title>The Genome Sequence of Selenomonas infelix ATCC 43532.</title>
        <authorList>
            <consortium name="The Broad Institute Genome Sequencing Platform"/>
            <person name="Earl A."/>
            <person name="Ward D."/>
            <person name="Feldgarden M."/>
            <person name="Gevers D."/>
            <person name="Izard J."/>
            <person name="Blanton J.M."/>
            <person name="Baranova O.V."/>
            <person name="Dewhirst F.E."/>
            <person name="Young S.K."/>
            <person name="Zeng Q."/>
            <person name="Gargeya S."/>
            <person name="Fitzgerald M."/>
            <person name="Haas B."/>
            <person name="Abouelleil A."/>
            <person name="Alvarado L."/>
            <person name="Arachchi H.M."/>
            <person name="Berlin A."/>
            <person name="Brown A."/>
            <person name="Chapman S.B."/>
            <person name="Chen Z."/>
            <person name="Dunbar C."/>
            <person name="Freedman E."/>
            <person name="Gearin G."/>
            <person name="Gellesch M."/>
            <person name="Goldberg J."/>
            <person name="Griggs A."/>
            <person name="Gujja S."/>
            <person name="Heiman D."/>
            <person name="Howarth C."/>
            <person name="Larson L."/>
            <person name="Lui A."/>
            <person name="MacDonald P.J.P."/>
            <person name="Montmayeur A."/>
            <person name="Murphy C."/>
            <person name="Neiman D."/>
            <person name="Pearson M."/>
            <person name="Priest M."/>
            <person name="Roberts A."/>
            <person name="Saif S."/>
            <person name="Shea T."/>
            <person name="Shenoy N."/>
            <person name="Sisk P."/>
            <person name="Stolte C."/>
            <person name="Sykes S."/>
            <person name="Wortman J."/>
            <person name="Nusbaum C."/>
            <person name="Birren B."/>
        </authorList>
    </citation>
    <scope>NUCLEOTIDE SEQUENCE [LARGE SCALE GENOMIC DNA]</scope>
    <source>
        <strain evidence="3 4">ATCC 43532</strain>
    </source>
</reference>
<dbReference type="SUPFAM" id="SSF53067">
    <property type="entry name" value="Actin-like ATPase domain"/>
    <property type="match status" value="2"/>
</dbReference>
<dbReference type="eggNOG" id="COG0248">
    <property type="taxonomic scope" value="Bacteria"/>
</dbReference>
<dbReference type="Gene3D" id="3.30.420.40">
    <property type="match status" value="1"/>
</dbReference>
<keyword evidence="4" id="KW-1185">Reference proteome</keyword>
<comment type="similarity">
    <text evidence="1">Belongs to the GppA/Ppx family.</text>
</comment>
<accession>G5GNA6</accession>
<dbReference type="Pfam" id="PF02541">
    <property type="entry name" value="Ppx-GppA"/>
    <property type="match status" value="1"/>
</dbReference>
<dbReference type="PANTHER" id="PTHR30005">
    <property type="entry name" value="EXOPOLYPHOSPHATASE"/>
    <property type="match status" value="1"/>
</dbReference>
<dbReference type="PATRIC" id="fig|679201.3.peg.870"/>
<dbReference type="AlphaFoldDB" id="G5GNA6"/>